<dbReference type="SMART" id="SM00501">
    <property type="entry name" value="BRIGHT"/>
    <property type="match status" value="1"/>
</dbReference>
<keyword evidence="4" id="KW-0479">Metal-binding</keyword>
<keyword evidence="9" id="KW-1185">Reference proteome</keyword>
<evidence type="ECO:0000256" key="2">
    <source>
        <dbReference type="ARBA" id="ARBA00023163"/>
    </source>
</evidence>
<evidence type="ECO:0000256" key="5">
    <source>
        <dbReference type="SAM" id="MobiDB-lite"/>
    </source>
</evidence>
<proteinExistence type="predicted"/>
<feature type="region of interest" description="Disordered" evidence="5">
    <location>
        <begin position="141"/>
        <end position="162"/>
    </location>
</feature>
<dbReference type="Pfam" id="PF01388">
    <property type="entry name" value="ARID"/>
    <property type="match status" value="1"/>
</dbReference>
<keyword evidence="4" id="KW-0862">Zinc</keyword>
<dbReference type="InterPro" id="IPR013087">
    <property type="entry name" value="Znf_C2H2_type"/>
</dbReference>
<dbReference type="SMART" id="SM00355">
    <property type="entry name" value="ZnF_C2H2"/>
    <property type="match status" value="2"/>
</dbReference>
<dbReference type="InterPro" id="IPR036431">
    <property type="entry name" value="ARID_dom_sf"/>
</dbReference>
<dbReference type="InterPro" id="IPR001606">
    <property type="entry name" value="ARID_dom"/>
</dbReference>
<dbReference type="SMART" id="SM01014">
    <property type="entry name" value="ARID"/>
    <property type="match status" value="1"/>
</dbReference>
<dbReference type="PROSITE" id="PS51011">
    <property type="entry name" value="ARID"/>
    <property type="match status" value="1"/>
</dbReference>
<evidence type="ECO:0000256" key="1">
    <source>
        <dbReference type="ARBA" id="ARBA00023015"/>
    </source>
</evidence>
<dbReference type="CDD" id="cd16100">
    <property type="entry name" value="ARID"/>
    <property type="match status" value="1"/>
</dbReference>
<dbReference type="InterPro" id="IPR048420">
    <property type="entry name" value="Zap1-like_Znf1"/>
</dbReference>
<evidence type="ECO:0000256" key="4">
    <source>
        <dbReference type="PROSITE-ProRule" id="PRU00042"/>
    </source>
</evidence>
<dbReference type="Pfam" id="PF21816">
    <property type="entry name" value="Zap1_zf1"/>
    <property type="match status" value="1"/>
</dbReference>
<gene>
    <name evidence="8" type="ORF">J3Q64DRAFT_1728705</name>
</gene>
<keyword evidence="3" id="KW-0539">Nucleus</keyword>
<dbReference type="InterPro" id="IPR052406">
    <property type="entry name" value="Chromatin_Remodeling_Comp"/>
</dbReference>
<evidence type="ECO:0000259" key="7">
    <source>
        <dbReference type="PROSITE" id="PS51011"/>
    </source>
</evidence>
<feature type="domain" description="C2H2-type" evidence="6">
    <location>
        <begin position="669"/>
        <end position="699"/>
    </location>
</feature>
<feature type="region of interest" description="Disordered" evidence="5">
    <location>
        <begin position="537"/>
        <end position="557"/>
    </location>
</feature>
<feature type="domain" description="ARID" evidence="7">
    <location>
        <begin position="26"/>
        <end position="119"/>
    </location>
</feature>
<accession>A0ABR3B7A9</accession>
<reference evidence="8 9" key="1">
    <citation type="submission" date="2024-04" db="EMBL/GenBank/DDBJ databases">
        <title>Symmetric and asymmetric DNA N6-adenine methylation regulates different biological responses in Mucorales.</title>
        <authorList>
            <consortium name="Lawrence Berkeley National Laboratory"/>
            <person name="Lax C."/>
            <person name="Mondo S.J."/>
            <person name="Osorio-Concepcion M."/>
            <person name="Muszewska A."/>
            <person name="Corrochano-Luque M."/>
            <person name="Gutierrez G."/>
            <person name="Riley R."/>
            <person name="Lipzen A."/>
            <person name="Guo J."/>
            <person name="Hundley H."/>
            <person name="Amirebrahimi M."/>
            <person name="Ng V."/>
            <person name="Lorenzo-Gutierrez D."/>
            <person name="Binder U."/>
            <person name="Yang J."/>
            <person name="Song Y."/>
            <person name="Canovas D."/>
            <person name="Navarro E."/>
            <person name="Freitag M."/>
            <person name="Gabaldon T."/>
            <person name="Grigoriev I.V."/>
            <person name="Corrochano L.M."/>
            <person name="Nicolas F.E."/>
            <person name="Garre V."/>
        </authorList>
    </citation>
    <scope>NUCLEOTIDE SEQUENCE [LARGE SCALE GENOMIC DNA]</scope>
    <source>
        <strain evidence="8 9">L51</strain>
    </source>
</reference>
<dbReference type="Gene3D" id="3.30.160.60">
    <property type="entry name" value="Classic Zinc Finger"/>
    <property type="match status" value="1"/>
</dbReference>
<dbReference type="SUPFAM" id="SSF46774">
    <property type="entry name" value="ARID-like"/>
    <property type="match status" value="1"/>
</dbReference>
<dbReference type="PROSITE" id="PS00028">
    <property type="entry name" value="ZINC_FINGER_C2H2_1"/>
    <property type="match status" value="2"/>
</dbReference>
<evidence type="ECO:0000313" key="8">
    <source>
        <dbReference type="EMBL" id="KAL0090177.1"/>
    </source>
</evidence>
<feature type="compositionally biased region" description="Basic and acidic residues" evidence="5">
    <location>
        <begin position="240"/>
        <end position="251"/>
    </location>
</feature>
<dbReference type="EMBL" id="JBCLYO010000004">
    <property type="protein sequence ID" value="KAL0090177.1"/>
    <property type="molecule type" value="Genomic_DNA"/>
</dbReference>
<dbReference type="PANTHER" id="PTHR22970">
    <property type="entry name" value="AT-RICH INTERACTIVE DOMAIN-CONTAINING PROTEIN 2"/>
    <property type="match status" value="1"/>
</dbReference>
<feature type="region of interest" description="Disordered" evidence="5">
    <location>
        <begin position="179"/>
        <end position="203"/>
    </location>
</feature>
<dbReference type="PANTHER" id="PTHR22970:SF14">
    <property type="entry name" value="AT-RICH INTERACTIVE DOMAIN-CONTAINING PROTEIN 2"/>
    <property type="match status" value="1"/>
</dbReference>
<dbReference type="Gene3D" id="1.10.150.60">
    <property type="entry name" value="ARID DNA-binding domain"/>
    <property type="match status" value="1"/>
</dbReference>
<feature type="compositionally biased region" description="Polar residues" evidence="5">
    <location>
        <begin position="540"/>
        <end position="557"/>
    </location>
</feature>
<evidence type="ECO:0000313" key="9">
    <source>
        <dbReference type="Proteomes" id="UP001448207"/>
    </source>
</evidence>
<protein>
    <submittedName>
        <fullName evidence="8">C2H2-type zinc finger transcription factor</fullName>
    </submittedName>
</protein>
<evidence type="ECO:0000259" key="6">
    <source>
        <dbReference type="PROSITE" id="PS50157"/>
    </source>
</evidence>
<dbReference type="Proteomes" id="UP001448207">
    <property type="component" value="Unassembled WGS sequence"/>
</dbReference>
<comment type="caution">
    <text evidence="8">The sequence shown here is derived from an EMBL/GenBank/DDBJ whole genome shotgun (WGS) entry which is preliminary data.</text>
</comment>
<sequence length="804" mass="90691">MTLSDLINTMLLFKISCNSILEKGKSRASFFLFQPVKSLVCFFFSTRLQTEPVLGGKKIDLLKLYESVLEAGGFDQVTKNRSWKKVGEIFQFPSTCTNSAYILKGLYIRNLLGWEEEKIWRKTWVPPKELFGPEAHKASTLAGKSYKKNSSPTQKPSSHKFTRAYQPIQPDLTYQKVSANHHHHHYQPASQPKPQPQPQQPIDVFALPPGFPALALEGCPSFEQISITDEHSQCSISELHHQKPPPEHIHSTDGMSSGCSAAQQFDNDTRQRILHGLEYGTSVDIEWALNSIVTLSFECPEQLRLDKIPTLLDLLLHCAEPCLVENTFPGTEPNAMDLMSDSLDRCHVDPHKAKSEMARRRILTVVHILRNFSFIENNARILGSSQRLRQMLVRGLVLSSGSYYTHCIDVMENMAPYMLLAGHADEVISCLASLIYGTNRHLLIGALRTLTLLATLPENQLYLIPGSTHIAERVTHLLVVNDEELTGTVLEYLLQYTRMSNIFRLQLLTMHSGADIGIFVSLLMLKSKFFDPITIKDDSSSGSNSPTQSIMSGSPQIETHAHGPCLPPLDEYQQLDEPYRCLGWLKDKFEVADPMTVLSLDDMYLLYEMRFDHEKALKIKDFYTVLKIAFPVASPTISPMANGSGPVLEGTYVRGIQIKMNILQDGPTMMCQWTDCSQSFRNPSLLQSHVIKDHVGSSSKDEEMFGCMWTDCVDSFEDKRDMACHLQEHVSQPTYIDNSDVQGIALVAAHLLRLLSRDNHSHIYFMPYEKELSVAACQRPKLAKFVQTIFSNFSHSIHSSVYMS</sequence>
<organism evidence="8 9">
    <name type="scientific">Phycomyces blakesleeanus</name>
    <dbReference type="NCBI Taxonomy" id="4837"/>
    <lineage>
        <taxon>Eukaryota</taxon>
        <taxon>Fungi</taxon>
        <taxon>Fungi incertae sedis</taxon>
        <taxon>Mucoromycota</taxon>
        <taxon>Mucoromycotina</taxon>
        <taxon>Mucoromycetes</taxon>
        <taxon>Mucorales</taxon>
        <taxon>Phycomycetaceae</taxon>
        <taxon>Phycomyces</taxon>
    </lineage>
</organism>
<keyword evidence="1" id="KW-0805">Transcription regulation</keyword>
<dbReference type="PROSITE" id="PS50157">
    <property type="entry name" value="ZINC_FINGER_C2H2_2"/>
    <property type="match status" value="1"/>
</dbReference>
<dbReference type="SUPFAM" id="SSF57667">
    <property type="entry name" value="beta-beta-alpha zinc fingers"/>
    <property type="match status" value="1"/>
</dbReference>
<keyword evidence="4" id="KW-0863">Zinc-finger</keyword>
<dbReference type="InterPro" id="IPR036236">
    <property type="entry name" value="Znf_C2H2_sf"/>
</dbReference>
<evidence type="ECO:0000256" key="3">
    <source>
        <dbReference type="ARBA" id="ARBA00023242"/>
    </source>
</evidence>
<feature type="region of interest" description="Disordered" evidence="5">
    <location>
        <begin position="240"/>
        <end position="260"/>
    </location>
</feature>
<name>A0ABR3B7A9_PHYBL</name>
<keyword evidence="2" id="KW-0804">Transcription</keyword>